<feature type="compositionally biased region" description="Polar residues" evidence="1">
    <location>
        <begin position="506"/>
        <end position="518"/>
    </location>
</feature>
<evidence type="ECO:0000256" key="1">
    <source>
        <dbReference type="SAM" id="MobiDB-lite"/>
    </source>
</evidence>
<sequence length="773" mass="84490">MSLCRAAWMYKDGARTLTQFFTFLLFTTCLVTTSNAFSYQSDDDIAPPPLSLSFTPSADRVRLGQPLTIRCELNAADDQTGKENVENGISMFLHCPVAPWGAFCFQNCKSACSNEAPERCPFEKQLSSVVCRAVVTPNGRVTYEYTVPSLTKEWLGILPSGKRAESGFSCKWAGVITPQVWLSQSSEPLPVRPQAVISPPPPPPKTDPVRPQITTTPKVLPPARVPQTEKPAIVTPSEVDERTAAITREILIVGAIVIVFISIMLNIFCCIRCALIRQYSKSKGPVHMQHIFCMAEEIRNARLVRQSRQLWNGTHEQWQQQKLEHCRLQQALHEGSVTGGSGIMVGHPRSMMGLESYNQSVLLGPDLIMNPSTQTAAFSDTNSNTTGGVDRCTTDARVTTMSSGSAFSLVPNPNIPWAFTTSDQRNPNVPPMIIVPGPNGLQLQPNSSQKQLASAVASFCMQQQQQLAELQQRINVQDVISSQHMGSDGMGSCMGSAGNPDPSILDQYQPSSSGISTMRQNSISREPLLSTTPQMQKGSPKNHSQSIASPANISQQQLEESLRQLPKEILLPLLLNRNQPMGSSQPHLPTMTDINRLNNSNSNPQLMHTTVPSYSLHNASISQSDSGTASGSGQLSGETNSKNLSDPKQTTVNRTGSTKRFPTSGPRGMGDAESGLRSVKSGRATVKLHQTRKPYRLGRYSLIQLGSGHNRLLRNDMDASTEDDVSDWSESTTGTQMKHPDTPLRMVLMGNPIDMCLSSPISMSRMTYRPNTP</sequence>
<reference evidence="3" key="1">
    <citation type="submission" date="2024-06" db="EMBL/GenBank/DDBJ databases">
        <authorList>
            <person name="Liu X."/>
            <person name="Lenzi L."/>
            <person name="Haldenby T S."/>
            <person name="Uol C."/>
        </authorList>
    </citation>
    <scope>NUCLEOTIDE SEQUENCE</scope>
</reference>
<feature type="transmembrane region" description="Helical" evidence="2">
    <location>
        <begin position="250"/>
        <end position="275"/>
    </location>
</feature>
<name>A0AAV2SZQ1_CALDB</name>
<dbReference type="AlphaFoldDB" id="A0AAV2SZQ1"/>
<feature type="region of interest" description="Disordered" evidence="1">
    <location>
        <begin position="580"/>
        <end position="685"/>
    </location>
</feature>
<feature type="region of interest" description="Disordered" evidence="1">
    <location>
        <begin position="721"/>
        <end position="742"/>
    </location>
</feature>
<feature type="region of interest" description="Disordered" evidence="1">
    <location>
        <begin position="530"/>
        <end position="559"/>
    </location>
</feature>
<keyword evidence="2" id="KW-0472">Membrane</keyword>
<keyword evidence="2" id="KW-0812">Transmembrane</keyword>
<dbReference type="Proteomes" id="UP001497525">
    <property type="component" value="Unassembled WGS sequence"/>
</dbReference>
<accession>A0AAV2SZQ1</accession>
<evidence type="ECO:0000313" key="4">
    <source>
        <dbReference type="Proteomes" id="UP001497525"/>
    </source>
</evidence>
<dbReference type="EMBL" id="CAXLJL010000001">
    <property type="protein sequence ID" value="CAL5129256.1"/>
    <property type="molecule type" value="Genomic_DNA"/>
</dbReference>
<keyword evidence="2" id="KW-1133">Transmembrane helix</keyword>
<gene>
    <name evidence="3" type="ORF">CDAUBV1_LOCUS200</name>
</gene>
<organism evidence="3 4">
    <name type="scientific">Calicophoron daubneyi</name>
    <name type="common">Rumen fluke</name>
    <name type="synonym">Paramphistomum daubneyi</name>
    <dbReference type="NCBI Taxonomy" id="300641"/>
    <lineage>
        <taxon>Eukaryota</taxon>
        <taxon>Metazoa</taxon>
        <taxon>Spiralia</taxon>
        <taxon>Lophotrochozoa</taxon>
        <taxon>Platyhelminthes</taxon>
        <taxon>Trematoda</taxon>
        <taxon>Digenea</taxon>
        <taxon>Plagiorchiida</taxon>
        <taxon>Pronocephalata</taxon>
        <taxon>Paramphistomoidea</taxon>
        <taxon>Paramphistomidae</taxon>
        <taxon>Calicophoron</taxon>
    </lineage>
</organism>
<feature type="compositionally biased region" description="Polar residues" evidence="1">
    <location>
        <begin position="530"/>
        <end position="553"/>
    </location>
</feature>
<feature type="compositionally biased region" description="Polar residues" evidence="1">
    <location>
        <begin position="580"/>
        <end position="661"/>
    </location>
</feature>
<feature type="region of interest" description="Disordered" evidence="1">
    <location>
        <begin position="483"/>
        <end position="518"/>
    </location>
</feature>
<proteinExistence type="predicted"/>
<protein>
    <submittedName>
        <fullName evidence="3">Uncharacterized protein</fullName>
    </submittedName>
</protein>
<evidence type="ECO:0000313" key="3">
    <source>
        <dbReference type="EMBL" id="CAL5129256.1"/>
    </source>
</evidence>
<evidence type="ECO:0000256" key="2">
    <source>
        <dbReference type="SAM" id="Phobius"/>
    </source>
</evidence>
<feature type="compositionally biased region" description="Low complexity" evidence="1">
    <location>
        <begin position="485"/>
        <end position="498"/>
    </location>
</feature>
<comment type="caution">
    <text evidence="3">The sequence shown here is derived from an EMBL/GenBank/DDBJ whole genome shotgun (WGS) entry which is preliminary data.</text>
</comment>